<protein>
    <submittedName>
        <fullName evidence="2">Uncharacterized protein</fullName>
    </submittedName>
</protein>
<keyword evidence="1" id="KW-0472">Membrane</keyword>
<name>A0A4Y2V877_ARAVE</name>
<sequence length="136" mass="15194">MIFLTQPSTSGSRSTKTGELSVRRSDINVLSATGSRFLRWNLFGFIFLFFFLRLVFSHAGPAYQQGCKALSGPTGKEQPSAQAGTRSTRKYKQIFTDCTQTGVEPNHRVSIKYRNMTITTAHPAPAIKESIQFQQN</sequence>
<feature type="transmembrane region" description="Helical" evidence="1">
    <location>
        <begin position="37"/>
        <end position="56"/>
    </location>
</feature>
<organism evidence="2 3">
    <name type="scientific">Araneus ventricosus</name>
    <name type="common">Orbweaver spider</name>
    <name type="synonym">Epeira ventricosa</name>
    <dbReference type="NCBI Taxonomy" id="182803"/>
    <lineage>
        <taxon>Eukaryota</taxon>
        <taxon>Metazoa</taxon>
        <taxon>Ecdysozoa</taxon>
        <taxon>Arthropoda</taxon>
        <taxon>Chelicerata</taxon>
        <taxon>Arachnida</taxon>
        <taxon>Araneae</taxon>
        <taxon>Araneomorphae</taxon>
        <taxon>Entelegynae</taxon>
        <taxon>Araneoidea</taxon>
        <taxon>Araneidae</taxon>
        <taxon>Araneus</taxon>
    </lineage>
</organism>
<evidence type="ECO:0000313" key="3">
    <source>
        <dbReference type="Proteomes" id="UP000499080"/>
    </source>
</evidence>
<evidence type="ECO:0000256" key="1">
    <source>
        <dbReference type="SAM" id="Phobius"/>
    </source>
</evidence>
<accession>A0A4Y2V877</accession>
<dbReference type="Proteomes" id="UP000499080">
    <property type="component" value="Unassembled WGS sequence"/>
</dbReference>
<evidence type="ECO:0000313" key="2">
    <source>
        <dbReference type="EMBL" id="GBO19927.1"/>
    </source>
</evidence>
<gene>
    <name evidence="2" type="ORF">AVEN_100154_1</name>
</gene>
<keyword evidence="1" id="KW-0812">Transmembrane</keyword>
<dbReference type="EMBL" id="BGPR01043339">
    <property type="protein sequence ID" value="GBO19927.1"/>
    <property type="molecule type" value="Genomic_DNA"/>
</dbReference>
<proteinExistence type="predicted"/>
<reference evidence="2 3" key="1">
    <citation type="journal article" date="2019" name="Sci. Rep.">
        <title>Orb-weaving spider Araneus ventricosus genome elucidates the spidroin gene catalogue.</title>
        <authorList>
            <person name="Kono N."/>
            <person name="Nakamura H."/>
            <person name="Ohtoshi R."/>
            <person name="Moran D.A.P."/>
            <person name="Shinohara A."/>
            <person name="Yoshida Y."/>
            <person name="Fujiwara M."/>
            <person name="Mori M."/>
            <person name="Tomita M."/>
            <person name="Arakawa K."/>
        </authorList>
    </citation>
    <scope>NUCLEOTIDE SEQUENCE [LARGE SCALE GENOMIC DNA]</scope>
</reference>
<keyword evidence="1" id="KW-1133">Transmembrane helix</keyword>
<dbReference type="AlphaFoldDB" id="A0A4Y2V877"/>
<comment type="caution">
    <text evidence="2">The sequence shown here is derived from an EMBL/GenBank/DDBJ whole genome shotgun (WGS) entry which is preliminary data.</text>
</comment>
<keyword evidence="3" id="KW-1185">Reference proteome</keyword>